<dbReference type="SMART" id="SM00947">
    <property type="entry name" value="Pro_CA"/>
    <property type="match status" value="1"/>
</dbReference>
<comment type="similarity">
    <text evidence="1 7">Belongs to the beta-class carbonic anhydrase family.</text>
</comment>
<keyword evidence="4 7" id="KW-0456">Lyase</keyword>
<dbReference type="InterPro" id="IPR036874">
    <property type="entry name" value="Carbonic_anhydrase_sf"/>
</dbReference>
<dbReference type="EC" id="4.2.1.1" evidence="7"/>
<dbReference type="GO" id="GO:0004089">
    <property type="term" value="F:carbonate dehydratase activity"/>
    <property type="evidence" value="ECO:0007669"/>
    <property type="project" value="UniProtKB-UniRule"/>
</dbReference>
<dbReference type="CDD" id="cd00883">
    <property type="entry name" value="beta_CA_cladeA"/>
    <property type="match status" value="1"/>
</dbReference>
<dbReference type="Proteomes" id="UP000316598">
    <property type="component" value="Unassembled WGS sequence"/>
</dbReference>
<dbReference type="GO" id="GO:0015976">
    <property type="term" value="P:carbon utilization"/>
    <property type="evidence" value="ECO:0007669"/>
    <property type="project" value="InterPro"/>
</dbReference>
<evidence type="ECO:0000313" key="9">
    <source>
        <dbReference type="Proteomes" id="UP000316598"/>
    </source>
</evidence>
<feature type="binding site" evidence="6">
    <location>
        <position position="100"/>
    </location>
    <ligand>
        <name>Zn(2+)</name>
        <dbReference type="ChEBI" id="CHEBI:29105"/>
    </ligand>
</feature>
<feature type="binding site" evidence="6">
    <location>
        <position position="97"/>
    </location>
    <ligand>
        <name>Zn(2+)</name>
        <dbReference type="ChEBI" id="CHEBI:29105"/>
    </ligand>
</feature>
<comment type="cofactor">
    <cofactor evidence="6">
        <name>Zn(2+)</name>
        <dbReference type="ChEBI" id="CHEBI:29105"/>
    </cofactor>
    <text evidence="6">Binds 1 zinc ion per subunit.</text>
</comment>
<dbReference type="EMBL" id="SJPI01000004">
    <property type="protein sequence ID" value="TWT48059.1"/>
    <property type="molecule type" value="Genomic_DNA"/>
</dbReference>
<evidence type="ECO:0000256" key="7">
    <source>
        <dbReference type="RuleBase" id="RU003956"/>
    </source>
</evidence>
<gene>
    <name evidence="8" type="primary">can</name>
    <name evidence="8" type="ORF">Pla22_50590</name>
</gene>
<dbReference type="PANTHER" id="PTHR11002">
    <property type="entry name" value="CARBONIC ANHYDRASE"/>
    <property type="match status" value="1"/>
</dbReference>
<sequence length="220" mass="24762">MNISQLLHNNQSWADQQIADDPEFFQRLSQIQAPEYLWIGCADSRVPANQIVGMAPGELFVHRNVANLVVHTDLNCLSVIQFAVQVLKVKHIIVCGHYGCGGVTAALFHKELGLIENWLRHIQDTIGVHEQLLDSLECPRDRTNRLCEINVIEQVMNVCRTTITRDAWRQGQSLAVHGWIYALTDGRLQDLQISVESPDQMQKAYETAISSLGSRPLPQS</sequence>
<name>A0A5C5WDD3_9BACT</name>
<protein>
    <recommendedName>
        <fullName evidence="7">Carbonic anhydrase</fullName>
        <ecNumber evidence="7">4.2.1.1</ecNumber>
    </recommendedName>
    <alternativeName>
        <fullName evidence="7">Carbonate dehydratase</fullName>
    </alternativeName>
</protein>
<keyword evidence="9" id="KW-1185">Reference proteome</keyword>
<dbReference type="RefSeq" id="WP_146517473.1">
    <property type="nucleotide sequence ID" value="NZ_SJPI01000004.1"/>
</dbReference>
<evidence type="ECO:0000256" key="4">
    <source>
        <dbReference type="ARBA" id="ARBA00023239"/>
    </source>
</evidence>
<feature type="binding site" evidence="6">
    <location>
        <position position="43"/>
    </location>
    <ligand>
        <name>Zn(2+)</name>
        <dbReference type="ChEBI" id="CHEBI:29105"/>
    </ligand>
</feature>
<accession>A0A5C5WDD3</accession>
<dbReference type="PROSITE" id="PS00705">
    <property type="entry name" value="PROK_CO2_ANHYDRASE_2"/>
    <property type="match status" value="1"/>
</dbReference>
<dbReference type="Gene3D" id="3.40.1050.10">
    <property type="entry name" value="Carbonic anhydrase"/>
    <property type="match status" value="1"/>
</dbReference>
<dbReference type="NCBIfam" id="NF007756">
    <property type="entry name" value="PRK10437.1"/>
    <property type="match status" value="1"/>
</dbReference>
<dbReference type="OrthoDB" id="9769739at2"/>
<reference evidence="8 9" key="1">
    <citation type="submission" date="2019-02" db="EMBL/GenBank/DDBJ databases">
        <title>Deep-cultivation of Planctomycetes and their phenomic and genomic characterization uncovers novel biology.</title>
        <authorList>
            <person name="Wiegand S."/>
            <person name="Jogler M."/>
            <person name="Boedeker C."/>
            <person name="Pinto D."/>
            <person name="Vollmers J."/>
            <person name="Rivas-Marin E."/>
            <person name="Kohn T."/>
            <person name="Peeters S.H."/>
            <person name="Heuer A."/>
            <person name="Rast P."/>
            <person name="Oberbeckmann S."/>
            <person name="Bunk B."/>
            <person name="Jeske O."/>
            <person name="Meyerdierks A."/>
            <person name="Storesund J.E."/>
            <person name="Kallscheuer N."/>
            <person name="Luecker S."/>
            <person name="Lage O.M."/>
            <person name="Pohl T."/>
            <person name="Merkel B.J."/>
            <person name="Hornburger P."/>
            <person name="Mueller R.-W."/>
            <person name="Bruemmer F."/>
            <person name="Labrenz M."/>
            <person name="Spormann A.M."/>
            <person name="Op Den Camp H."/>
            <person name="Overmann J."/>
            <person name="Amann R."/>
            <person name="Jetten M.S.M."/>
            <person name="Mascher T."/>
            <person name="Medema M.H."/>
            <person name="Devos D.P."/>
            <person name="Kaster A.-K."/>
            <person name="Ovreas L."/>
            <person name="Rohde M."/>
            <person name="Galperin M.Y."/>
            <person name="Jogler C."/>
        </authorList>
    </citation>
    <scope>NUCLEOTIDE SEQUENCE [LARGE SCALE GENOMIC DNA]</scope>
    <source>
        <strain evidence="8 9">Pla22</strain>
    </source>
</reference>
<comment type="function">
    <text evidence="7">Reversible hydration of carbon dioxide.</text>
</comment>
<organism evidence="8 9">
    <name type="scientific">Rubripirellula amarantea</name>
    <dbReference type="NCBI Taxonomy" id="2527999"/>
    <lineage>
        <taxon>Bacteria</taxon>
        <taxon>Pseudomonadati</taxon>
        <taxon>Planctomycetota</taxon>
        <taxon>Planctomycetia</taxon>
        <taxon>Pirellulales</taxon>
        <taxon>Pirellulaceae</taxon>
        <taxon>Rubripirellula</taxon>
    </lineage>
</organism>
<evidence type="ECO:0000256" key="5">
    <source>
        <dbReference type="ARBA" id="ARBA00048348"/>
    </source>
</evidence>
<dbReference type="SUPFAM" id="SSF53056">
    <property type="entry name" value="beta-carbonic anhydrase, cab"/>
    <property type="match status" value="1"/>
</dbReference>
<evidence type="ECO:0000313" key="8">
    <source>
        <dbReference type="EMBL" id="TWT48059.1"/>
    </source>
</evidence>
<comment type="catalytic activity">
    <reaction evidence="5 7">
        <text>hydrogencarbonate + H(+) = CO2 + H2O</text>
        <dbReference type="Rhea" id="RHEA:10748"/>
        <dbReference type="ChEBI" id="CHEBI:15377"/>
        <dbReference type="ChEBI" id="CHEBI:15378"/>
        <dbReference type="ChEBI" id="CHEBI:16526"/>
        <dbReference type="ChEBI" id="CHEBI:17544"/>
        <dbReference type="EC" id="4.2.1.1"/>
    </reaction>
</comment>
<dbReference type="GO" id="GO:0008270">
    <property type="term" value="F:zinc ion binding"/>
    <property type="evidence" value="ECO:0007669"/>
    <property type="project" value="UniProtKB-UniRule"/>
</dbReference>
<feature type="binding site" evidence="6">
    <location>
        <position position="41"/>
    </location>
    <ligand>
        <name>Zn(2+)</name>
        <dbReference type="ChEBI" id="CHEBI:29105"/>
    </ligand>
</feature>
<dbReference type="PANTHER" id="PTHR11002:SF76">
    <property type="entry name" value="CARBONIC ANHYDRASE"/>
    <property type="match status" value="1"/>
</dbReference>
<keyword evidence="3 6" id="KW-0862">Zinc</keyword>
<evidence type="ECO:0000256" key="2">
    <source>
        <dbReference type="ARBA" id="ARBA00022723"/>
    </source>
</evidence>
<dbReference type="Pfam" id="PF00484">
    <property type="entry name" value="Pro_CA"/>
    <property type="match status" value="1"/>
</dbReference>
<proteinExistence type="inferred from homology"/>
<dbReference type="InterPro" id="IPR001765">
    <property type="entry name" value="Carbonic_anhydrase"/>
</dbReference>
<dbReference type="InterPro" id="IPR015892">
    <property type="entry name" value="Carbonic_anhydrase_CS"/>
</dbReference>
<evidence type="ECO:0000256" key="6">
    <source>
        <dbReference type="PIRSR" id="PIRSR601765-1"/>
    </source>
</evidence>
<evidence type="ECO:0000256" key="3">
    <source>
        <dbReference type="ARBA" id="ARBA00022833"/>
    </source>
</evidence>
<dbReference type="FunFam" id="3.40.1050.10:FF:000001">
    <property type="entry name" value="Carbonic anhydrase"/>
    <property type="match status" value="1"/>
</dbReference>
<evidence type="ECO:0000256" key="1">
    <source>
        <dbReference type="ARBA" id="ARBA00006217"/>
    </source>
</evidence>
<dbReference type="PROSITE" id="PS00704">
    <property type="entry name" value="PROK_CO2_ANHYDRASE_1"/>
    <property type="match status" value="1"/>
</dbReference>
<keyword evidence="2 6" id="KW-0479">Metal-binding</keyword>
<dbReference type="AlphaFoldDB" id="A0A5C5WDD3"/>
<comment type="caution">
    <text evidence="8">The sequence shown here is derived from an EMBL/GenBank/DDBJ whole genome shotgun (WGS) entry which is preliminary data.</text>
</comment>